<organism evidence="1 2">
    <name type="scientific">Elasticomyces elasticus</name>
    <dbReference type="NCBI Taxonomy" id="574655"/>
    <lineage>
        <taxon>Eukaryota</taxon>
        <taxon>Fungi</taxon>
        <taxon>Dikarya</taxon>
        <taxon>Ascomycota</taxon>
        <taxon>Pezizomycotina</taxon>
        <taxon>Dothideomycetes</taxon>
        <taxon>Dothideomycetidae</taxon>
        <taxon>Mycosphaerellales</taxon>
        <taxon>Teratosphaeriaceae</taxon>
        <taxon>Elasticomyces</taxon>
    </lineage>
</organism>
<gene>
    <name evidence="1" type="ORF">LTR97_007694</name>
</gene>
<protein>
    <submittedName>
        <fullName evidence="1">Uncharacterized protein</fullName>
    </submittedName>
</protein>
<comment type="caution">
    <text evidence="1">The sequence shown here is derived from an EMBL/GenBank/DDBJ whole genome shotgun (WGS) entry which is preliminary data.</text>
</comment>
<dbReference type="Proteomes" id="UP001310594">
    <property type="component" value="Unassembled WGS sequence"/>
</dbReference>
<accession>A0AAN7VPX6</accession>
<sequence length="285" mass="31670">MAPEAPTFFLTNGVDRPPIIHSVFALSTGTWQYPVRDHLADRAAISTTAANKLIALIRKHGYTCDIILETNASPTTTQTAAWFLRMQLSDIQGWAPEVCRDATAVTTVESMWQRKYGTASPFASKLRASPEDGENIVVGRMRVQVMSVPSLAAPNQRAYRIGNAVFGAYGLAALSREDRSATGSTEADAASVGVHRDACTDVWTAMQRVLSLPEDTRVYYHGAEVNVMENEEPYKDVRHCTDINQYVGLGSSEFFTRRQGEFQEHWLEQQRPKSSRRRRGRGANA</sequence>
<dbReference type="InterPro" id="IPR036866">
    <property type="entry name" value="RibonucZ/Hydroxyglut_hydro"/>
</dbReference>
<reference evidence="1" key="1">
    <citation type="submission" date="2023-08" db="EMBL/GenBank/DDBJ databases">
        <title>Black Yeasts Isolated from many extreme environments.</title>
        <authorList>
            <person name="Coleine C."/>
            <person name="Stajich J.E."/>
            <person name="Selbmann L."/>
        </authorList>
    </citation>
    <scope>NUCLEOTIDE SEQUENCE</scope>
    <source>
        <strain evidence="1">CCFEE 5810</strain>
    </source>
</reference>
<dbReference type="AlphaFoldDB" id="A0AAN7VPX6"/>
<proteinExistence type="predicted"/>
<evidence type="ECO:0000313" key="1">
    <source>
        <dbReference type="EMBL" id="KAK5697556.1"/>
    </source>
</evidence>
<evidence type="ECO:0000313" key="2">
    <source>
        <dbReference type="Proteomes" id="UP001310594"/>
    </source>
</evidence>
<dbReference type="EMBL" id="JAVRQU010000011">
    <property type="protein sequence ID" value="KAK5697556.1"/>
    <property type="molecule type" value="Genomic_DNA"/>
</dbReference>
<dbReference type="Gene3D" id="3.60.15.10">
    <property type="entry name" value="Ribonuclease Z/Hydroxyacylglutathione hydrolase-like"/>
    <property type="match status" value="1"/>
</dbReference>
<name>A0AAN7VPX6_9PEZI</name>